<evidence type="ECO:0000313" key="9">
    <source>
        <dbReference type="Proteomes" id="UP000230750"/>
    </source>
</evidence>
<feature type="domain" description="Neurotransmitter-gated ion-channel ligand-binding" evidence="6">
    <location>
        <begin position="36"/>
        <end position="157"/>
    </location>
</feature>
<dbReference type="EMBL" id="MRZV01001315">
    <property type="protein sequence ID" value="PIK38774.1"/>
    <property type="molecule type" value="Genomic_DNA"/>
</dbReference>
<sequence length="221" mass="25176">METSKNGVVGVRGRVSHTFTKSLIRHWLPFSAVMMSLVDKKFTSHPKADSGRVLKVTHDGDVTWFTPIITTTKCVQEAYYFPLERQICNLTFGSWLYDATQVKISASFDDDAMEFVFKSDKVWDLTEFDAVAYEKKYACCENAWSLVNYKVTLQRRPFFYLLIICFPCVLLSLLVLAVFWAPHEAGEKISMAIQNLLALLLFHQLAAQLRPPSSSVQLFGN</sequence>
<dbReference type="GO" id="GO:0004888">
    <property type="term" value="F:transmembrane signaling receptor activity"/>
    <property type="evidence" value="ECO:0007669"/>
    <property type="project" value="InterPro"/>
</dbReference>
<organism evidence="8 9">
    <name type="scientific">Stichopus japonicus</name>
    <name type="common">Sea cucumber</name>
    <dbReference type="NCBI Taxonomy" id="307972"/>
    <lineage>
        <taxon>Eukaryota</taxon>
        <taxon>Metazoa</taxon>
        <taxon>Echinodermata</taxon>
        <taxon>Eleutherozoa</taxon>
        <taxon>Echinozoa</taxon>
        <taxon>Holothuroidea</taxon>
        <taxon>Aspidochirotacea</taxon>
        <taxon>Aspidochirotida</taxon>
        <taxon>Stichopodidae</taxon>
        <taxon>Apostichopus</taxon>
    </lineage>
</organism>
<gene>
    <name evidence="8" type="ORF">BSL78_24387</name>
</gene>
<evidence type="ECO:0000313" key="8">
    <source>
        <dbReference type="EMBL" id="PIK38774.1"/>
    </source>
</evidence>
<evidence type="ECO:0000256" key="5">
    <source>
        <dbReference type="SAM" id="Phobius"/>
    </source>
</evidence>
<feature type="domain" description="Neurotransmitter-gated ion-channel transmembrane" evidence="7">
    <location>
        <begin position="165"/>
        <end position="216"/>
    </location>
</feature>
<evidence type="ECO:0000256" key="1">
    <source>
        <dbReference type="ARBA" id="ARBA00004141"/>
    </source>
</evidence>
<dbReference type="InterPro" id="IPR038050">
    <property type="entry name" value="Neuro_actylchol_rec"/>
</dbReference>
<accession>A0A2G8JSN5</accession>
<feature type="transmembrane region" description="Helical" evidence="5">
    <location>
        <begin position="158"/>
        <end position="180"/>
    </location>
</feature>
<evidence type="ECO:0000259" key="6">
    <source>
        <dbReference type="Pfam" id="PF02931"/>
    </source>
</evidence>
<dbReference type="Pfam" id="PF02931">
    <property type="entry name" value="Neur_chan_LBD"/>
    <property type="match status" value="1"/>
</dbReference>
<dbReference type="InterPro" id="IPR006202">
    <property type="entry name" value="Neur_chan_lig-bd"/>
</dbReference>
<dbReference type="STRING" id="307972.A0A2G8JSN5"/>
<keyword evidence="9" id="KW-1185">Reference proteome</keyword>
<dbReference type="Gene3D" id="2.70.170.10">
    <property type="entry name" value="Neurotransmitter-gated ion-channel ligand-binding domain"/>
    <property type="match status" value="1"/>
</dbReference>
<dbReference type="PANTHER" id="PTHR18945">
    <property type="entry name" value="NEUROTRANSMITTER GATED ION CHANNEL"/>
    <property type="match status" value="1"/>
</dbReference>
<name>A0A2G8JSN5_STIJA</name>
<proteinExistence type="predicted"/>
<dbReference type="InterPro" id="IPR036719">
    <property type="entry name" value="Neuro-gated_channel_TM_sf"/>
</dbReference>
<reference evidence="8 9" key="1">
    <citation type="journal article" date="2017" name="PLoS Biol.">
        <title>The sea cucumber genome provides insights into morphological evolution and visceral regeneration.</title>
        <authorList>
            <person name="Zhang X."/>
            <person name="Sun L."/>
            <person name="Yuan J."/>
            <person name="Sun Y."/>
            <person name="Gao Y."/>
            <person name="Zhang L."/>
            <person name="Li S."/>
            <person name="Dai H."/>
            <person name="Hamel J.F."/>
            <person name="Liu C."/>
            <person name="Yu Y."/>
            <person name="Liu S."/>
            <person name="Lin W."/>
            <person name="Guo K."/>
            <person name="Jin S."/>
            <person name="Xu P."/>
            <person name="Storey K.B."/>
            <person name="Huan P."/>
            <person name="Zhang T."/>
            <person name="Zhou Y."/>
            <person name="Zhang J."/>
            <person name="Lin C."/>
            <person name="Li X."/>
            <person name="Xing L."/>
            <person name="Huo D."/>
            <person name="Sun M."/>
            <person name="Wang L."/>
            <person name="Mercier A."/>
            <person name="Li F."/>
            <person name="Yang H."/>
            <person name="Xiang J."/>
        </authorList>
    </citation>
    <scope>NUCLEOTIDE SEQUENCE [LARGE SCALE GENOMIC DNA]</scope>
    <source>
        <strain evidence="8">Shaxun</strain>
        <tissue evidence="8">Muscle</tissue>
    </source>
</reference>
<dbReference type="Proteomes" id="UP000230750">
    <property type="component" value="Unassembled WGS sequence"/>
</dbReference>
<keyword evidence="4 5" id="KW-0472">Membrane</keyword>
<dbReference type="Pfam" id="PF02932">
    <property type="entry name" value="Neur_chan_memb"/>
    <property type="match status" value="1"/>
</dbReference>
<dbReference type="SUPFAM" id="SSF90112">
    <property type="entry name" value="Neurotransmitter-gated ion-channel transmembrane pore"/>
    <property type="match status" value="1"/>
</dbReference>
<keyword evidence="2 5" id="KW-0812">Transmembrane</keyword>
<dbReference type="OrthoDB" id="5975154at2759"/>
<keyword evidence="3 5" id="KW-1133">Transmembrane helix</keyword>
<evidence type="ECO:0000256" key="3">
    <source>
        <dbReference type="ARBA" id="ARBA00022989"/>
    </source>
</evidence>
<protein>
    <submittedName>
        <fullName evidence="8">Putative neuronal acetylcholine receptor subunit alpha-9</fullName>
    </submittedName>
</protein>
<dbReference type="GO" id="GO:0005230">
    <property type="term" value="F:extracellular ligand-gated monoatomic ion channel activity"/>
    <property type="evidence" value="ECO:0007669"/>
    <property type="project" value="InterPro"/>
</dbReference>
<evidence type="ECO:0000259" key="7">
    <source>
        <dbReference type="Pfam" id="PF02932"/>
    </source>
</evidence>
<dbReference type="GO" id="GO:0016020">
    <property type="term" value="C:membrane"/>
    <property type="evidence" value="ECO:0007669"/>
    <property type="project" value="UniProtKB-SubCell"/>
</dbReference>
<dbReference type="AlphaFoldDB" id="A0A2G8JSN5"/>
<evidence type="ECO:0000256" key="4">
    <source>
        <dbReference type="ARBA" id="ARBA00023136"/>
    </source>
</evidence>
<dbReference type="Gene3D" id="1.20.58.390">
    <property type="entry name" value="Neurotransmitter-gated ion-channel transmembrane domain"/>
    <property type="match status" value="1"/>
</dbReference>
<dbReference type="InterPro" id="IPR006201">
    <property type="entry name" value="Neur_channel"/>
</dbReference>
<comment type="caution">
    <text evidence="8">The sequence shown here is derived from an EMBL/GenBank/DDBJ whole genome shotgun (WGS) entry which is preliminary data.</text>
</comment>
<keyword evidence="8" id="KW-0675">Receptor</keyword>
<dbReference type="SUPFAM" id="SSF63712">
    <property type="entry name" value="Nicotinic receptor ligand binding domain-like"/>
    <property type="match status" value="1"/>
</dbReference>
<evidence type="ECO:0000256" key="2">
    <source>
        <dbReference type="ARBA" id="ARBA00022692"/>
    </source>
</evidence>
<dbReference type="InterPro" id="IPR036734">
    <property type="entry name" value="Neur_chan_lig-bd_sf"/>
</dbReference>
<comment type="subcellular location">
    <subcellularLocation>
        <location evidence="1">Membrane</location>
        <topology evidence="1">Multi-pass membrane protein</topology>
    </subcellularLocation>
</comment>
<dbReference type="InterPro" id="IPR006029">
    <property type="entry name" value="Neurotrans-gated_channel_TM"/>
</dbReference>